<accession>A0AAJ0DCD8</accession>
<protein>
    <submittedName>
        <fullName evidence="1">Uncharacterized protein</fullName>
    </submittedName>
</protein>
<gene>
    <name evidence="1" type="ORF">LTR09_007668</name>
</gene>
<dbReference type="AlphaFoldDB" id="A0AAJ0DCD8"/>
<dbReference type="Proteomes" id="UP001271007">
    <property type="component" value="Unassembled WGS sequence"/>
</dbReference>
<name>A0AAJ0DCD8_9PEZI</name>
<reference evidence="1" key="1">
    <citation type="submission" date="2023-04" db="EMBL/GenBank/DDBJ databases">
        <title>Black Yeasts Isolated from many extreme environments.</title>
        <authorList>
            <person name="Coleine C."/>
            <person name="Stajich J.E."/>
            <person name="Selbmann L."/>
        </authorList>
    </citation>
    <scope>NUCLEOTIDE SEQUENCE</scope>
    <source>
        <strain evidence="1">CCFEE 5312</strain>
    </source>
</reference>
<comment type="caution">
    <text evidence="1">The sequence shown here is derived from an EMBL/GenBank/DDBJ whole genome shotgun (WGS) entry which is preliminary data.</text>
</comment>
<evidence type="ECO:0000313" key="1">
    <source>
        <dbReference type="EMBL" id="KAK3051272.1"/>
    </source>
</evidence>
<organism evidence="1 2">
    <name type="scientific">Extremus antarcticus</name>
    <dbReference type="NCBI Taxonomy" id="702011"/>
    <lineage>
        <taxon>Eukaryota</taxon>
        <taxon>Fungi</taxon>
        <taxon>Dikarya</taxon>
        <taxon>Ascomycota</taxon>
        <taxon>Pezizomycotina</taxon>
        <taxon>Dothideomycetes</taxon>
        <taxon>Dothideomycetidae</taxon>
        <taxon>Mycosphaerellales</taxon>
        <taxon>Extremaceae</taxon>
        <taxon>Extremus</taxon>
    </lineage>
</organism>
<dbReference type="EMBL" id="JAWDJX010000027">
    <property type="protein sequence ID" value="KAK3051272.1"/>
    <property type="molecule type" value="Genomic_DNA"/>
</dbReference>
<sequence>MCGQYWVRCKSHTCRNPADQSRHIDDTAFVLSPVYRCITNCGIVTYRDPPNWIIQAALPKEYCAYCTESATDDQDIDGAAAEEMRSRGGMADMAALAGPSASGSQNPIAFTGVVDPIGVSDLPALNRPLDAGGMTGQSANAASEAPDPVTGAVPAVLARWRPAWLPANEPVVKLTTGQIVPKIWLSLILLPNIESVPDKLAARVTAELWPTYEKSVQFEDNYIVRHPVMLESKAQFVERQQTVRPEVNIEETMASQIRREYDEWVQETDWAWAPPGEFWRFGKRGGSAYEKGRKDGL</sequence>
<proteinExistence type="predicted"/>
<keyword evidence="2" id="KW-1185">Reference proteome</keyword>
<evidence type="ECO:0000313" key="2">
    <source>
        <dbReference type="Proteomes" id="UP001271007"/>
    </source>
</evidence>